<sequence>MAAAAAHHHTPTAITIHTPPSPSTPMYTLVTTTPPSPPRPPQQRWLFQSLPSSWRAVGDGSGLPAAKPPSWWRSNDGTPPQPHLVVSSCDGATPWGVSQCTPKWYSAALFNFRGAIDWYQSTGYREL</sequence>
<dbReference type="AlphaFoldDB" id="A0A699KAR1"/>
<feature type="compositionally biased region" description="Basic residues" evidence="1">
    <location>
        <begin position="1"/>
        <end position="10"/>
    </location>
</feature>
<gene>
    <name evidence="2" type="ORF">Tci_655929</name>
</gene>
<protein>
    <submittedName>
        <fullName evidence="2">Uncharacterized protein</fullName>
    </submittedName>
</protein>
<proteinExistence type="predicted"/>
<name>A0A699KAR1_TANCI</name>
<dbReference type="EMBL" id="BKCJ010498006">
    <property type="protein sequence ID" value="GFA83957.1"/>
    <property type="molecule type" value="Genomic_DNA"/>
</dbReference>
<accession>A0A699KAR1</accession>
<comment type="caution">
    <text evidence="2">The sequence shown here is derived from an EMBL/GenBank/DDBJ whole genome shotgun (WGS) entry which is preliminary data.</text>
</comment>
<reference evidence="2" key="1">
    <citation type="journal article" date="2019" name="Sci. Rep.">
        <title>Draft genome of Tanacetum cinerariifolium, the natural source of mosquito coil.</title>
        <authorList>
            <person name="Yamashiro T."/>
            <person name="Shiraishi A."/>
            <person name="Satake H."/>
            <person name="Nakayama K."/>
        </authorList>
    </citation>
    <scope>NUCLEOTIDE SEQUENCE</scope>
</reference>
<evidence type="ECO:0000256" key="1">
    <source>
        <dbReference type="SAM" id="MobiDB-lite"/>
    </source>
</evidence>
<feature type="non-terminal residue" evidence="2">
    <location>
        <position position="127"/>
    </location>
</feature>
<organism evidence="2">
    <name type="scientific">Tanacetum cinerariifolium</name>
    <name type="common">Dalmatian daisy</name>
    <name type="synonym">Chrysanthemum cinerariifolium</name>
    <dbReference type="NCBI Taxonomy" id="118510"/>
    <lineage>
        <taxon>Eukaryota</taxon>
        <taxon>Viridiplantae</taxon>
        <taxon>Streptophyta</taxon>
        <taxon>Embryophyta</taxon>
        <taxon>Tracheophyta</taxon>
        <taxon>Spermatophyta</taxon>
        <taxon>Magnoliopsida</taxon>
        <taxon>eudicotyledons</taxon>
        <taxon>Gunneridae</taxon>
        <taxon>Pentapetalae</taxon>
        <taxon>asterids</taxon>
        <taxon>campanulids</taxon>
        <taxon>Asterales</taxon>
        <taxon>Asteraceae</taxon>
        <taxon>Asteroideae</taxon>
        <taxon>Anthemideae</taxon>
        <taxon>Anthemidinae</taxon>
        <taxon>Tanacetum</taxon>
    </lineage>
</organism>
<feature type="region of interest" description="Disordered" evidence="1">
    <location>
        <begin position="1"/>
        <end position="80"/>
    </location>
</feature>
<evidence type="ECO:0000313" key="2">
    <source>
        <dbReference type="EMBL" id="GFA83957.1"/>
    </source>
</evidence>